<organism evidence="6 7">
    <name type="scientific">Rehmannia glutinosa</name>
    <name type="common">Chinese foxglove</name>
    <dbReference type="NCBI Taxonomy" id="99300"/>
    <lineage>
        <taxon>Eukaryota</taxon>
        <taxon>Viridiplantae</taxon>
        <taxon>Streptophyta</taxon>
        <taxon>Embryophyta</taxon>
        <taxon>Tracheophyta</taxon>
        <taxon>Spermatophyta</taxon>
        <taxon>Magnoliopsida</taxon>
        <taxon>eudicotyledons</taxon>
        <taxon>Gunneridae</taxon>
        <taxon>Pentapetalae</taxon>
        <taxon>asterids</taxon>
        <taxon>lamiids</taxon>
        <taxon>Lamiales</taxon>
        <taxon>Orobanchaceae</taxon>
        <taxon>Rehmannieae</taxon>
        <taxon>Rehmannia</taxon>
    </lineage>
</organism>
<keyword evidence="3 4" id="KW-0408">Iron</keyword>
<gene>
    <name evidence="6" type="ORF">DH2020_023963</name>
</gene>
<evidence type="ECO:0000256" key="3">
    <source>
        <dbReference type="ARBA" id="ARBA00023004"/>
    </source>
</evidence>
<name>A0ABR0W8Y5_REHGL</name>
<dbReference type="Proteomes" id="UP001318860">
    <property type="component" value="Unassembled WGS sequence"/>
</dbReference>
<accession>A0ABR0W8Y5</accession>
<dbReference type="InterPro" id="IPR005123">
    <property type="entry name" value="Oxoglu/Fe-dep_dioxygenase_dom"/>
</dbReference>
<feature type="domain" description="Fe2OG dioxygenase" evidence="5">
    <location>
        <begin position="216"/>
        <end position="318"/>
    </location>
</feature>
<protein>
    <recommendedName>
        <fullName evidence="5">Fe2OG dioxygenase domain-containing protein</fullName>
    </recommendedName>
</protein>
<evidence type="ECO:0000256" key="2">
    <source>
        <dbReference type="ARBA" id="ARBA00022723"/>
    </source>
</evidence>
<dbReference type="SUPFAM" id="SSF51197">
    <property type="entry name" value="Clavaminate synthase-like"/>
    <property type="match status" value="1"/>
</dbReference>
<dbReference type="Pfam" id="PF03171">
    <property type="entry name" value="2OG-FeII_Oxy"/>
    <property type="match status" value="1"/>
</dbReference>
<keyword evidence="4" id="KW-0560">Oxidoreductase</keyword>
<keyword evidence="2 4" id="KW-0479">Metal-binding</keyword>
<dbReference type="InterPro" id="IPR027443">
    <property type="entry name" value="IPNS-like_sf"/>
</dbReference>
<dbReference type="EMBL" id="JABTTQ020000013">
    <property type="protein sequence ID" value="KAK6143615.1"/>
    <property type="molecule type" value="Genomic_DNA"/>
</dbReference>
<dbReference type="Pfam" id="PF14226">
    <property type="entry name" value="DIOX_N"/>
    <property type="match status" value="1"/>
</dbReference>
<evidence type="ECO:0000259" key="5">
    <source>
        <dbReference type="PROSITE" id="PS51471"/>
    </source>
</evidence>
<evidence type="ECO:0000256" key="1">
    <source>
        <dbReference type="ARBA" id="ARBA00008056"/>
    </source>
</evidence>
<dbReference type="InterPro" id="IPR026992">
    <property type="entry name" value="DIOX_N"/>
</dbReference>
<dbReference type="PROSITE" id="PS51471">
    <property type="entry name" value="FE2OG_OXY"/>
    <property type="match status" value="1"/>
</dbReference>
<sequence length="396" mass="45144">MENTDEVINYHESKFIDQNGLLQTLKIPVVQDLARLKTLPRNFIRNPAATDPIPADTLFEAIDMAKLRGESGRVSELRKLARISKEWGMFTIENHGLDPWVLEHVKNVVKGFFELPFEEKKSSVGTYMSTDNMGYGRNFVKSEDQPLDWIDRLAMKAAPEGATDGLCVWPKNPANFRQVIEKYVKAAREVLDELLQALAEAISLDKGAFSQYFDQKSSEINVRVNYYPPCPRPDLALGITPHTDGSALTLLLQFESSNGLQVCKDNQWLTVPWPCNTLLVNLGDFIEIMSNGRLKSSWHRAMTQSDTDRFSVALFYIPPAQMEIGPVKDGEPIDEEYKKVVVGEYLKHFYKVNPTATKEAIMFAKRADVAHRSRIKMKAEHLKMMMVEHQRRPKPR</sequence>
<comment type="caution">
    <text evidence="6">The sequence shown here is derived from an EMBL/GenBank/DDBJ whole genome shotgun (WGS) entry which is preliminary data.</text>
</comment>
<dbReference type="InterPro" id="IPR050295">
    <property type="entry name" value="Plant_2OG-oxidoreductases"/>
</dbReference>
<reference evidence="6 7" key="1">
    <citation type="journal article" date="2021" name="Comput. Struct. Biotechnol. J.">
        <title>De novo genome assembly of the potent medicinal plant Rehmannia glutinosa using nanopore technology.</title>
        <authorList>
            <person name="Ma L."/>
            <person name="Dong C."/>
            <person name="Song C."/>
            <person name="Wang X."/>
            <person name="Zheng X."/>
            <person name="Niu Y."/>
            <person name="Chen S."/>
            <person name="Feng W."/>
        </authorList>
    </citation>
    <scope>NUCLEOTIDE SEQUENCE [LARGE SCALE GENOMIC DNA]</scope>
    <source>
        <strain evidence="6">DH-2019</strain>
    </source>
</reference>
<dbReference type="InterPro" id="IPR044861">
    <property type="entry name" value="IPNS-like_FE2OG_OXY"/>
</dbReference>
<proteinExistence type="inferred from homology"/>
<dbReference type="Gene3D" id="2.60.120.330">
    <property type="entry name" value="B-lactam Antibiotic, Isopenicillin N Synthase, Chain"/>
    <property type="match status" value="1"/>
</dbReference>
<comment type="similarity">
    <text evidence="1 4">Belongs to the iron/ascorbate-dependent oxidoreductase family.</text>
</comment>
<evidence type="ECO:0000313" key="6">
    <source>
        <dbReference type="EMBL" id="KAK6143615.1"/>
    </source>
</evidence>
<keyword evidence="7" id="KW-1185">Reference proteome</keyword>
<evidence type="ECO:0000256" key="4">
    <source>
        <dbReference type="RuleBase" id="RU003682"/>
    </source>
</evidence>
<evidence type="ECO:0000313" key="7">
    <source>
        <dbReference type="Proteomes" id="UP001318860"/>
    </source>
</evidence>
<dbReference type="PANTHER" id="PTHR47991">
    <property type="entry name" value="OXOGLUTARATE/IRON-DEPENDENT DIOXYGENASE"/>
    <property type="match status" value="1"/>
</dbReference>